<keyword evidence="7 11" id="KW-0378">Hydrolase</keyword>
<dbReference type="PANTHER" id="PTHR21014:SF6">
    <property type="entry name" value="PHOSPHATIDYLINOSITOL-4,5-BISPHOSPHATE 4-PHOSPHATASE"/>
    <property type="match status" value="1"/>
</dbReference>
<evidence type="ECO:0000256" key="1">
    <source>
        <dbReference type="ARBA" id="ARBA00001261"/>
    </source>
</evidence>
<dbReference type="GO" id="GO:0019887">
    <property type="term" value="F:protein kinase regulator activity"/>
    <property type="evidence" value="ECO:0007669"/>
    <property type="project" value="InterPro"/>
</dbReference>
<evidence type="ECO:0000256" key="5">
    <source>
        <dbReference type="ARBA" id="ARBA00022692"/>
    </source>
</evidence>
<dbReference type="EMBL" id="UYWW01012218">
    <property type="protein sequence ID" value="VDM19747.1"/>
    <property type="molecule type" value="Genomic_DNA"/>
</dbReference>
<dbReference type="FunCoup" id="A0A3P7ETQ4">
    <property type="interactions" value="1713"/>
</dbReference>
<sequence>MSNVNECEDNEHSPLLSSETSVITPNYEGIESQGTKTVISDEPDEYTGQHVVKCNQCNEATPIRAAPPGKKYVRCPCNCLLLCKAASNRIACPRVNCKRVITLGGSAPVGTAVRAPTGTCRVLCAHCQEIFMFNTLNVTVAKCPHCQKISSVGRDYARNRAVFFIVCSLLFLIATLGLMIGTWHSAKSAPFIYFTWLFVIAIALFFFFRFAYFVKLKTSTVISPL</sequence>
<comment type="function">
    <text evidence="11">Catalyzes the hydrolysis of phosphatidylinositol-4,5-bisphosphate (PtdIns-4,5-P2) to phosphatidylinositol-4-phosphate (PtdIns-4-P).</text>
</comment>
<dbReference type="EC" id="3.1.3.78" evidence="4 11"/>
<organism evidence="13 14">
    <name type="scientific">Wuchereria bancrofti</name>
    <dbReference type="NCBI Taxonomy" id="6293"/>
    <lineage>
        <taxon>Eukaryota</taxon>
        <taxon>Metazoa</taxon>
        <taxon>Ecdysozoa</taxon>
        <taxon>Nematoda</taxon>
        <taxon>Chromadorea</taxon>
        <taxon>Rhabditida</taxon>
        <taxon>Spirurina</taxon>
        <taxon>Spiruromorpha</taxon>
        <taxon>Filarioidea</taxon>
        <taxon>Onchocercidae</taxon>
        <taxon>Wuchereria</taxon>
    </lineage>
</organism>
<dbReference type="InterPro" id="IPR019178">
    <property type="entry name" value="PtdIns-P2-Ptase"/>
</dbReference>
<dbReference type="Proteomes" id="UP000270924">
    <property type="component" value="Unassembled WGS sequence"/>
</dbReference>
<feature type="region of interest" description="Disordered" evidence="12">
    <location>
        <begin position="1"/>
        <end position="21"/>
    </location>
</feature>
<reference evidence="13 14" key="1">
    <citation type="submission" date="2018-11" db="EMBL/GenBank/DDBJ databases">
        <authorList>
            <consortium name="Pathogen Informatics"/>
        </authorList>
    </citation>
    <scope>NUCLEOTIDE SEQUENCE [LARGE SCALE GENOMIC DNA]</scope>
</reference>
<name>A0A3P7ETQ4_WUCBA</name>
<dbReference type="GO" id="GO:0031902">
    <property type="term" value="C:late endosome membrane"/>
    <property type="evidence" value="ECO:0007669"/>
    <property type="project" value="UniProtKB-SubCell"/>
</dbReference>
<protein>
    <recommendedName>
        <fullName evidence="4 11">Phosphatidylinositol-4,5-bisphosphate 4-phosphatase</fullName>
        <ecNumber evidence="4 11">3.1.3.78</ecNumber>
    </recommendedName>
</protein>
<comment type="catalytic activity">
    <reaction evidence="1 11">
        <text>a 1,2-diacyl-sn-glycero-3-phospho-(1D-myo-inositol-4,5-bisphosphate) + H2O = a 1,2-diacyl-sn-glycero-3-phospho-(1D-myo-inositol-5-phosphate) + phosphate</text>
        <dbReference type="Rhea" id="RHEA:25674"/>
        <dbReference type="ChEBI" id="CHEBI:15377"/>
        <dbReference type="ChEBI" id="CHEBI:43474"/>
        <dbReference type="ChEBI" id="CHEBI:57795"/>
        <dbReference type="ChEBI" id="CHEBI:58456"/>
        <dbReference type="EC" id="3.1.3.78"/>
    </reaction>
</comment>
<evidence type="ECO:0000313" key="14">
    <source>
        <dbReference type="Proteomes" id="UP000270924"/>
    </source>
</evidence>
<evidence type="ECO:0000256" key="8">
    <source>
        <dbReference type="ARBA" id="ARBA00022989"/>
    </source>
</evidence>
<dbReference type="GO" id="GO:0034597">
    <property type="term" value="F:phosphatidylinositol-4,5-bisphosphate 4-phosphatase activity"/>
    <property type="evidence" value="ECO:0007669"/>
    <property type="project" value="UniProtKB-EC"/>
</dbReference>
<dbReference type="AlphaFoldDB" id="A0A3P7ETQ4"/>
<evidence type="ECO:0000256" key="3">
    <source>
        <dbReference type="ARBA" id="ARBA00004155"/>
    </source>
</evidence>
<keyword evidence="5 11" id="KW-0812">Transmembrane</keyword>
<dbReference type="OrthoDB" id="9939933at2759"/>
<gene>
    <name evidence="13" type="ORF">WBA_LOCUS10786</name>
</gene>
<dbReference type="GO" id="GO:0005886">
    <property type="term" value="C:plasma membrane"/>
    <property type="evidence" value="ECO:0007669"/>
    <property type="project" value="TreeGrafter"/>
</dbReference>
<dbReference type="GO" id="GO:0030670">
    <property type="term" value="C:phagocytic vesicle membrane"/>
    <property type="evidence" value="ECO:0007669"/>
    <property type="project" value="TreeGrafter"/>
</dbReference>
<keyword evidence="10 11" id="KW-0458">Lysosome</keyword>
<evidence type="ECO:0000313" key="13">
    <source>
        <dbReference type="EMBL" id="VDM19747.1"/>
    </source>
</evidence>
<evidence type="ECO:0000256" key="12">
    <source>
        <dbReference type="SAM" id="MobiDB-lite"/>
    </source>
</evidence>
<evidence type="ECO:0000256" key="2">
    <source>
        <dbReference type="ARBA" id="ARBA00004107"/>
    </source>
</evidence>
<dbReference type="GO" id="GO:0005956">
    <property type="term" value="C:protein kinase CK2 complex"/>
    <property type="evidence" value="ECO:0007669"/>
    <property type="project" value="InterPro"/>
</dbReference>
<keyword evidence="14" id="KW-1185">Reference proteome</keyword>
<dbReference type="InterPro" id="IPR035991">
    <property type="entry name" value="Casein_kinase_II_beta-like"/>
</dbReference>
<dbReference type="GO" id="GO:0005765">
    <property type="term" value="C:lysosomal membrane"/>
    <property type="evidence" value="ECO:0007669"/>
    <property type="project" value="UniProtKB-SubCell"/>
</dbReference>
<keyword evidence="8 11" id="KW-1133">Transmembrane helix</keyword>
<dbReference type="InParanoid" id="A0A3P7ETQ4"/>
<dbReference type="GO" id="GO:0046856">
    <property type="term" value="P:phosphatidylinositol dephosphorylation"/>
    <property type="evidence" value="ECO:0007669"/>
    <property type="project" value="InterPro"/>
</dbReference>
<feature type="transmembrane region" description="Helical" evidence="11">
    <location>
        <begin position="191"/>
        <end position="212"/>
    </location>
</feature>
<comment type="subcellular location">
    <subcellularLocation>
        <location evidence="2 11">Late endosome membrane</location>
        <topology evidence="2 11">Multi-pass membrane protein</topology>
    </subcellularLocation>
    <subcellularLocation>
        <location evidence="3 11">Lysosome membrane</location>
        <topology evidence="3 11">Multi-pass membrane protein</topology>
    </subcellularLocation>
</comment>
<keyword evidence="9 11" id="KW-0472">Membrane</keyword>
<dbReference type="SUPFAM" id="SSF57798">
    <property type="entry name" value="Casein kinase II beta subunit"/>
    <property type="match status" value="1"/>
</dbReference>
<evidence type="ECO:0000256" key="6">
    <source>
        <dbReference type="ARBA" id="ARBA00022753"/>
    </source>
</evidence>
<evidence type="ECO:0000256" key="10">
    <source>
        <dbReference type="ARBA" id="ARBA00023228"/>
    </source>
</evidence>
<proteinExistence type="predicted"/>
<evidence type="ECO:0000256" key="9">
    <source>
        <dbReference type="ARBA" id="ARBA00023136"/>
    </source>
</evidence>
<dbReference type="PANTHER" id="PTHR21014">
    <property type="entry name" value="PHOSPHATIDYLINOSITOL-4,5-BISPHOSPHATE 4-PHOSPHATASE"/>
    <property type="match status" value="1"/>
</dbReference>
<dbReference type="Pfam" id="PF09788">
    <property type="entry name" value="Tmemb_55A"/>
    <property type="match status" value="1"/>
</dbReference>
<accession>A0A3P7ETQ4</accession>
<evidence type="ECO:0000256" key="11">
    <source>
        <dbReference type="RuleBase" id="RU365008"/>
    </source>
</evidence>
<keyword evidence="6 11" id="KW-0967">Endosome</keyword>
<dbReference type="OMA" id="TIYWRCL"/>
<evidence type="ECO:0000256" key="4">
    <source>
        <dbReference type="ARBA" id="ARBA00012936"/>
    </source>
</evidence>
<evidence type="ECO:0000256" key="7">
    <source>
        <dbReference type="ARBA" id="ARBA00022801"/>
    </source>
</evidence>
<feature type="transmembrane region" description="Helical" evidence="11">
    <location>
        <begin position="161"/>
        <end position="185"/>
    </location>
</feature>